<sequence length="53" mass="5707">MTTVLVAWCDGEFGPLTALTPARRGDRAVATVRDPDSAGIRERSRLEALGPRP</sequence>
<gene>
    <name evidence="2" type="ORF">ACFOY2_10650</name>
</gene>
<feature type="compositionally biased region" description="Basic and acidic residues" evidence="1">
    <location>
        <begin position="28"/>
        <end position="46"/>
    </location>
</feature>
<name>A0ABV8G126_9ACTN</name>
<proteinExistence type="predicted"/>
<evidence type="ECO:0000256" key="1">
    <source>
        <dbReference type="SAM" id="MobiDB-lite"/>
    </source>
</evidence>
<keyword evidence="3" id="KW-1185">Reference proteome</keyword>
<evidence type="ECO:0000313" key="2">
    <source>
        <dbReference type="EMBL" id="MFC4007686.1"/>
    </source>
</evidence>
<feature type="region of interest" description="Disordered" evidence="1">
    <location>
        <begin position="28"/>
        <end position="53"/>
    </location>
</feature>
<protein>
    <submittedName>
        <fullName evidence="2">Uncharacterized protein</fullName>
    </submittedName>
</protein>
<dbReference type="Proteomes" id="UP001595851">
    <property type="component" value="Unassembled WGS sequence"/>
</dbReference>
<dbReference type="EMBL" id="JBHSBI010000004">
    <property type="protein sequence ID" value="MFC4007686.1"/>
    <property type="molecule type" value="Genomic_DNA"/>
</dbReference>
<organism evidence="2 3">
    <name type="scientific">Nonomuraea purpurea</name>
    <dbReference type="NCBI Taxonomy" id="1849276"/>
    <lineage>
        <taxon>Bacteria</taxon>
        <taxon>Bacillati</taxon>
        <taxon>Actinomycetota</taxon>
        <taxon>Actinomycetes</taxon>
        <taxon>Streptosporangiales</taxon>
        <taxon>Streptosporangiaceae</taxon>
        <taxon>Nonomuraea</taxon>
    </lineage>
</organism>
<dbReference type="RefSeq" id="WP_379527788.1">
    <property type="nucleotide sequence ID" value="NZ_JBHSBI010000004.1"/>
</dbReference>
<reference evidence="3" key="1">
    <citation type="journal article" date="2019" name="Int. J. Syst. Evol. Microbiol.">
        <title>The Global Catalogue of Microorganisms (GCM) 10K type strain sequencing project: providing services to taxonomists for standard genome sequencing and annotation.</title>
        <authorList>
            <consortium name="The Broad Institute Genomics Platform"/>
            <consortium name="The Broad Institute Genome Sequencing Center for Infectious Disease"/>
            <person name="Wu L."/>
            <person name="Ma J."/>
        </authorList>
    </citation>
    <scope>NUCLEOTIDE SEQUENCE [LARGE SCALE GENOMIC DNA]</scope>
    <source>
        <strain evidence="3">TBRC 1276</strain>
    </source>
</reference>
<accession>A0ABV8G126</accession>
<comment type="caution">
    <text evidence="2">The sequence shown here is derived from an EMBL/GenBank/DDBJ whole genome shotgun (WGS) entry which is preliminary data.</text>
</comment>
<evidence type="ECO:0000313" key="3">
    <source>
        <dbReference type="Proteomes" id="UP001595851"/>
    </source>
</evidence>